<dbReference type="InterPro" id="IPR041413">
    <property type="entry name" value="MLTR_LBD"/>
</dbReference>
<feature type="domain" description="MmyB-like transcription regulator ligand binding" evidence="2">
    <location>
        <begin position="123"/>
        <end position="278"/>
    </location>
</feature>
<dbReference type="RefSeq" id="WP_150264485.1">
    <property type="nucleotide sequence ID" value="NZ_CP029194.1"/>
</dbReference>
<dbReference type="PANTHER" id="PTHR35010">
    <property type="entry name" value="BLL4672 PROTEIN-RELATED"/>
    <property type="match status" value="1"/>
</dbReference>
<dbReference type="Proteomes" id="UP000324106">
    <property type="component" value="Chromosome"/>
</dbReference>
<organism evidence="3 4">
    <name type="scientific">Streptomyces venezuelae</name>
    <dbReference type="NCBI Taxonomy" id="54571"/>
    <lineage>
        <taxon>Bacteria</taxon>
        <taxon>Bacillati</taxon>
        <taxon>Actinomycetota</taxon>
        <taxon>Actinomycetes</taxon>
        <taxon>Kitasatosporales</taxon>
        <taxon>Streptomycetaceae</taxon>
        <taxon>Streptomyces</taxon>
    </lineage>
</organism>
<dbReference type="GO" id="GO:0003677">
    <property type="term" value="F:DNA binding"/>
    <property type="evidence" value="ECO:0007669"/>
    <property type="project" value="InterPro"/>
</dbReference>
<dbReference type="Gene3D" id="1.10.260.40">
    <property type="entry name" value="lambda repressor-like DNA-binding domains"/>
    <property type="match status" value="1"/>
</dbReference>
<reference evidence="3 4" key="1">
    <citation type="submission" date="2018-05" db="EMBL/GenBank/DDBJ databases">
        <title>Streptomyces venezuelae.</title>
        <authorList>
            <person name="Kim W."/>
            <person name="Lee N."/>
            <person name="Cho B.-K."/>
        </authorList>
    </citation>
    <scope>NUCLEOTIDE SEQUENCE [LARGE SCALE GENOMIC DNA]</scope>
    <source>
        <strain evidence="3 4">ATCC 15068</strain>
    </source>
</reference>
<accession>A0A5P2ALF5</accession>
<proteinExistence type="predicted"/>
<dbReference type="InterPro" id="IPR010982">
    <property type="entry name" value="Lambda_DNA-bd_dom_sf"/>
</dbReference>
<dbReference type="Pfam" id="PF17765">
    <property type="entry name" value="MLTR_LBD"/>
    <property type="match status" value="1"/>
</dbReference>
<feature type="compositionally biased region" description="Polar residues" evidence="1">
    <location>
        <begin position="295"/>
        <end position="309"/>
    </location>
</feature>
<dbReference type="PANTHER" id="PTHR35010:SF2">
    <property type="entry name" value="BLL4672 PROTEIN"/>
    <property type="match status" value="1"/>
</dbReference>
<feature type="region of interest" description="Disordered" evidence="1">
    <location>
        <begin position="1"/>
        <end position="31"/>
    </location>
</feature>
<evidence type="ECO:0000259" key="2">
    <source>
        <dbReference type="Pfam" id="PF17765"/>
    </source>
</evidence>
<evidence type="ECO:0000256" key="1">
    <source>
        <dbReference type="SAM" id="MobiDB-lite"/>
    </source>
</evidence>
<sequence length="464" mass="51677">MSTKGSRSGGYGAESQETPLGDAQGTPTAGQVMGFGGQLRAWRKAAGRRRGRVVTQEEVARAILKSERWYRDLERGATARRLDREQCDNLADLLQLDRDEHHALLLYNQLNTADPDAGGDSRVRSALRLLVDKQMPDPTYLCDAKWNILAYNQAMAEWWPWVMEPGANLMRWALTSQEARVQYHDWHQHVAAYVRMLKYALAGHGDDPELLGLIGDVCKDADVARIWEGDAGHSVNRDGHVFKMSLPALGWETVDVVSHVLYPASLPDCRLVVITWWSDEGDTETDPLGGARNAWTENANPEMPTSTPAESLDDASRRRIANSLTKRPSVVTAEEAAALAGDDGVHLPVLSAMIGPDTQLTLSPSTHSVIWAVRDADGQWGISEVDAYTVIVRVPHAAINKDARREMMLLTRTVLPAEPKEAIDRIQQLVPQLKQRIQLLEAIHRDLWEADNTLPYVWDPTDEL</sequence>
<feature type="region of interest" description="Disordered" evidence="1">
    <location>
        <begin position="282"/>
        <end position="312"/>
    </location>
</feature>
<dbReference type="Gene3D" id="3.30.450.180">
    <property type="match status" value="1"/>
</dbReference>
<dbReference type="EMBL" id="CP029194">
    <property type="protein sequence ID" value="QES18667.1"/>
    <property type="molecule type" value="Genomic_DNA"/>
</dbReference>
<gene>
    <name evidence="3" type="ORF">DEJ46_05845</name>
</gene>
<evidence type="ECO:0000313" key="3">
    <source>
        <dbReference type="EMBL" id="QES18667.1"/>
    </source>
</evidence>
<dbReference type="OrthoDB" id="3291396at2"/>
<protein>
    <submittedName>
        <fullName evidence="3">Transcriptional regulator</fullName>
    </submittedName>
</protein>
<name>A0A5P2ALF5_STRVZ</name>
<evidence type="ECO:0000313" key="4">
    <source>
        <dbReference type="Proteomes" id="UP000324106"/>
    </source>
</evidence>
<dbReference type="AlphaFoldDB" id="A0A5P2ALF5"/>